<reference evidence="1 2" key="1">
    <citation type="submission" date="2012-10" db="EMBL/GenBank/DDBJ databases">
        <authorList>
            <person name="Harkins D.M."/>
            <person name="Durkin A.S."/>
            <person name="Brinkac L.M."/>
            <person name="Selengut J.D."/>
            <person name="Sanka R."/>
            <person name="DePew J."/>
            <person name="Purushe J."/>
            <person name="Peacock S.J."/>
            <person name="Thaipadungpanit J."/>
            <person name="Wuthiekanun V.W."/>
            <person name="Day N.P."/>
            <person name="Vinetz J.M."/>
            <person name="Sutton G.G."/>
            <person name="Nelson W.C."/>
            <person name="Fouts D.E."/>
        </authorList>
    </citation>
    <scope>NUCLEOTIDE SEQUENCE [LARGE SCALE GENOMIC DNA]</scope>
    <source>
        <strain evidence="1 2">H1</strain>
    </source>
</reference>
<evidence type="ECO:0000313" key="2">
    <source>
        <dbReference type="Proteomes" id="UP000006253"/>
    </source>
</evidence>
<protein>
    <submittedName>
        <fullName evidence="1">Uncharacterized protein</fullName>
    </submittedName>
</protein>
<organism evidence="1 2">
    <name type="scientific">Leptospira kirschneri str. H1</name>
    <dbReference type="NCBI Taxonomy" id="1049966"/>
    <lineage>
        <taxon>Bacteria</taxon>
        <taxon>Pseudomonadati</taxon>
        <taxon>Spirochaetota</taxon>
        <taxon>Spirochaetia</taxon>
        <taxon>Leptospirales</taxon>
        <taxon>Leptospiraceae</taxon>
        <taxon>Leptospira</taxon>
    </lineage>
</organism>
<proteinExistence type="predicted"/>
<comment type="caution">
    <text evidence="1">The sequence shown here is derived from an EMBL/GenBank/DDBJ whole genome shotgun (WGS) entry which is preliminary data.</text>
</comment>
<gene>
    <name evidence="1" type="ORF">LEP1GSC081_0587</name>
</gene>
<accession>A0A0E2B869</accession>
<sequence>MMAAKQRFCAKIGWMMILFVFYNSPALSKFGCSSDSIAAVKSHDL</sequence>
<dbReference type="AlphaFoldDB" id="A0A0E2B869"/>
<evidence type="ECO:0000313" key="1">
    <source>
        <dbReference type="EMBL" id="EKO17390.1"/>
    </source>
</evidence>
<dbReference type="EMBL" id="AHMY02000010">
    <property type="protein sequence ID" value="EKO17390.1"/>
    <property type="molecule type" value="Genomic_DNA"/>
</dbReference>
<dbReference type="Proteomes" id="UP000006253">
    <property type="component" value="Unassembled WGS sequence"/>
</dbReference>
<name>A0A0E2B869_9LEPT</name>